<comment type="caution">
    <text evidence="1">The sequence shown here is derived from an EMBL/GenBank/DDBJ whole genome shotgun (WGS) entry which is preliminary data.</text>
</comment>
<reference evidence="1 2" key="1">
    <citation type="submission" date="2013-02" db="EMBL/GenBank/DDBJ databases">
        <title>Genome sequence of Candida maltosa Xu316, a potential industrial strain for xylitol and ethanol production.</title>
        <authorList>
            <person name="Yu J."/>
            <person name="Wang Q."/>
            <person name="Geng X."/>
            <person name="Bao W."/>
            <person name="He P."/>
            <person name="Cai J."/>
        </authorList>
    </citation>
    <scope>NUCLEOTIDE SEQUENCE [LARGE SCALE GENOMIC DNA]</scope>
    <source>
        <strain evidence="2">Xu316</strain>
    </source>
</reference>
<protein>
    <submittedName>
        <fullName evidence="1">Uncharacterized protein</fullName>
    </submittedName>
</protein>
<dbReference type="Proteomes" id="UP000011777">
    <property type="component" value="Unassembled WGS sequence"/>
</dbReference>
<accession>M3JAG6</accession>
<sequence length="205" mass="24633">MQTSQQPRGVVPKHTLADLEQLVETQNISFPETIHLPENVKESNFAEVYNSYIHLRLQEYMSDLTSRLMNVYTNQEASFIEQNKFVNWLADQEQHFRNIDTWIPEDVYRSMIAKSHQGKLVFPNSKIKRSVMEFVDGSYRDNYVKYWADFMENYEQENTFWDVIQSFKDRLETRFEKKLHSNDFSICLYTLALNLWIDEFKRNCL</sequence>
<dbReference type="OrthoDB" id="4005970at2759"/>
<dbReference type="EMBL" id="AOGT01000816">
    <property type="protein sequence ID" value="EMG49083.1"/>
    <property type="molecule type" value="Genomic_DNA"/>
</dbReference>
<keyword evidence="2" id="KW-1185">Reference proteome</keyword>
<evidence type="ECO:0000313" key="2">
    <source>
        <dbReference type="Proteomes" id="UP000011777"/>
    </source>
</evidence>
<proteinExistence type="predicted"/>
<evidence type="ECO:0000313" key="1">
    <source>
        <dbReference type="EMBL" id="EMG49083.1"/>
    </source>
</evidence>
<dbReference type="AlphaFoldDB" id="M3JAG6"/>
<name>M3JAG6_CANMX</name>
<dbReference type="HOGENOM" id="CLU_1294234_0_0_1"/>
<gene>
    <name evidence="1" type="ORF">G210_0228</name>
</gene>
<organism evidence="1 2">
    <name type="scientific">Candida maltosa (strain Xu316)</name>
    <name type="common">Yeast</name>
    <dbReference type="NCBI Taxonomy" id="1245528"/>
    <lineage>
        <taxon>Eukaryota</taxon>
        <taxon>Fungi</taxon>
        <taxon>Dikarya</taxon>
        <taxon>Ascomycota</taxon>
        <taxon>Saccharomycotina</taxon>
        <taxon>Pichiomycetes</taxon>
        <taxon>Debaryomycetaceae</taxon>
        <taxon>Candida/Lodderomyces clade</taxon>
        <taxon>Candida</taxon>
    </lineage>
</organism>